<name>A0A848KVP7_9ACTN</name>
<dbReference type="GO" id="GO:0015074">
    <property type="term" value="P:DNA integration"/>
    <property type="evidence" value="ECO:0007669"/>
    <property type="project" value="InterPro"/>
</dbReference>
<dbReference type="Pfam" id="PF00589">
    <property type="entry name" value="Phage_integrase"/>
    <property type="match status" value="1"/>
</dbReference>
<dbReference type="RefSeq" id="WP_170192775.1">
    <property type="nucleotide sequence ID" value="NZ_JABBNB010000003.1"/>
</dbReference>
<dbReference type="GO" id="GO:0003677">
    <property type="term" value="F:DNA binding"/>
    <property type="evidence" value="ECO:0007669"/>
    <property type="project" value="InterPro"/>
</dbReference>
<dbReference type="InterPro" id="IPR002104">
    <property type="entry name" value="Integrase_catalytic"/>
</dbReference>
<dbReference type="Proteomes" id="UP000550729">
    <property type="component" value="Unassembled WGS sequence"/>
</dbReference>
<evidence type="ECO:0000259" key="2">
    <source>
        <dbReference type="PROSITE" id="PS51898"/>
    </source>
</evidence>
<dbReference type="GO" id="GO:0006310">
    <property type="term" value="P:DNA recombination"/>
    <property type="evidence" value="ECO:0007669"/>
    <property type="project" value="UniProtKB-KW"/>
</dbReference>
<feature type="domain" description="Tyr recombinase" evidence="2">
    <location>
        <begin position="1"/>
        <end position="128"/>
    </location>
</feature>
<dbReference type="PROSITE" id="PS51898">
    <property type="entry name" value="TYR_RECOMBINASE"/>
    <property type="match status" value="1"/>
</dbReference>
<dbReference type="InterPro" id="IPR013762">
    <property type="entry name" value="Integrase-like_cat_sf"/>
</dbReference>
<dbReference type="AlphaFoldDB" id="A0A848KVP7"/>
<proteinExistence type="predicted"/>
<gene>
    <name evidence="3" type="ORF">HH308_03425</name>
</gene>
<organism evidence="3 4">
    <name type="scientific">Gordonia asplenii</name>
    <dbReference type="NCBI Taxonomy" id="2725283"/>
    <lineage>
        <taxon>Bacteria</taxon>
        <taxon>Bacillati</taxon>
        <taxon>Actinomycetota</taxon>
        <taxon>Actinomycetes</taxon>
        <taxon>Mycobacteriales</taxon>
        <taxon>Gordoniaceae</taxon>
        <taxon>Gordonia</taxon>
    </lineage>
</organism>
<dbReference type="SUPFAM" id="SSF56349">
    <property type="entry name" value="DNA breaking-rejoining enzymes"/>
    <property type="match status" value="1"/>
</dbReference>
<dbReference type="EMBL" id="JABBNB010000003">
    <property type="protein sequence ID" value="NMO00261.1"/>
    <property type="molecule type" value="Genomic_DNA"/>
</dbReference>
<accession>A0A848KVP7</accession>
<comment type="caution">
    <text evidence="3">The sequence shown here is derived from an EMBL/GenBank/DDBJ whole genome shotgun (WGS) entry which is preliminary data.</text>
</comment>
<evidence type="ECO:0000313" key="3">
    <source>
        <dbReference type="EMBL" id="NMO00261.1"/>
    </source>
</evidence>
<keyword evidence="4" id="KW-1185">Reference proteome</keyword>
<evidence type="ECO:0000313" key="4">
    <source>
        <dbReference type="Proteomes" id="UP000550729"/>
    </source>
</evidence>
<dbReference type="InterPro" id="IPR011010">
    <property type="entry name" value="DNA_brk_join_enz"/>
</dbReference>
<keyword evidence="1" id="KW-0233">DNA recombination</keyword>
<evidence type="ECO:0000256" key="1">
    <source>
        <dbReference type="ARBA" id="ARBA00023172"/>
    </source>
</evidence>
<reference evidence="3 4" key="1">
    <citation type="submission" date="2020-04" db="EMBL/GenBank/DDBJ databases">
        <title>Gordonia sp. nov. TBRC 11910.</title>
        <authorList>
            <person name="Suriyachadkun C."/>
        </authorList>
    </citation>
    <scope>NUCLEOTIDE SEQUENCE [LARGE SCALE GENOMIC DNA]</scope>
    <source>
        <strain evidence="3 4">TBRC 11910</strain>
    </source>
</reference>
<sequence>MSDVGSLYRFTANIRSSAVGVHQRLSAHIQNSAVCAGIADDEYALVLAQRDGGPLRLRNWSARVFKPAAALADVSITVHGLRHSAATAAIRQGMTPVQVSRILGHSKPSITLDVYSHEFPDDLMAIGDDE</sequence>
<dbReference type="Gene3D" id="1.10.443.10">
    <property type="entry name" value="Intergrase catalytic core"/>
    <property type="match status" value="1"/>
</dbReference>
<protein>
    <submittedName>
        <fullName evidence="3">Tyrosine-type recombinase/integrase</fullName>
    </submittedName>
</protein>